<evidence type="ECO:0000313" key="1">
    <source>
        <dbReference type="EMBL" id="AFM39315.1"/>
    </source>
</evidence>
<accession>I4D0J1</accession>
<dbReference type="HOGENOM" id="CLU_097491_1_0_9"/>
<proteinExistence type="predicted"/>
<reference evidence="1 2" key="1">
    <citation type="journal article" date="2012" name="J. Bacteriol.">
        <title>Complete genome sequences of Desulfosporosinus orientis DSM765T, Desulfosporosinus youngiae DSM17734T, Desulfosporosinus meridiei DSM13257T, and Desulfosporosinus acidiphilus DSM22704T.</title>
        <authorList>
            <person name="Pester M."/>
            <person name="Brambilla E."/>
            <person name="Alazard D."/>
            <person name="Rattei T."/>
            <person name="Weinmaier T."/>
            <person name="Han J."/>
            <person name="Lucas S."/>
            <person name="Lapidus A."/>
            <person name="Cheng J.F."/>
            <person name="Goodwin L."/>
            <person name="Pitluck S."/>
            <person name="Peters L."/>
            <person name="Ovchinnikova G."/>
            <person name="Teshima H."/>
            <person name="Detter J.C."/>
            <person name="Han C.S."/>
            <person name="Tapia R."/>
            <person name="Land M.L."/>
            <person name="Hauser L."/>
            <person name="Kyrpides N.C."/>
            <person name="Ivanova N.N."/>
            <person name="Pagani I."/>
            <person name="Huntmann M."/>
            <person name="Wei C.L."/>
            <person name="Davenport K.W."/>
            <person name="Daligault H."/>
            <person name="Chain P.S."/>
            <person name="Chen A."/>
            <person name="Mavromatis K."/>
            <person name="Markowitz V."/>
            <person name="Szeto E."/>
            <person name="Mikhailova N."/>
            <person name="Pati A."/>
            <person name="Wagner M."/>
            <person name="Woyke T."/>
            <person name="Ollivier B."/>
            <person name="Klenk H.P."/>
            <person name="Spring S."/>
            <person name="Loy A."/>
        </authorList>
    </citation>
    <scope>NUCLEOTIDE SEQUENCE [LARGE SCALE GENOMIC DNA]</scope>
    <source>
        <strain evidence="2">DSM 22704 / JCM 16185 / SJ4</strain>
    </source>
</reference>
<dbReference type="Gene3D" id="3.40.1260.10">
    <property type="entry name" value="DsrEFH-like"/>
    <property type="match status" value="1"/>
</dbReference>
<evidence type="ECO:0000313" key="2">
    <source>
        <dbReference type="Proteomes" id="UP000002892"/>
    </source>
</evidence>
<protein>
    <submittedName>
        <fullName evidence="1">Uncharacterized protein</fullName>
    </submittedName>
</protein>
<sequence length="112" mass="12684">MSFTYFVSSDTIGHQDPELGKRLMHSFFLKLAEAVEKPSHIVFLEKGVHLLLPEFTAFDALEILERDWGVTLLACVTCLDYYGIKDKIKVGKVSTMSEIIAVMHESDKVIHI</sequence>
<dbReference type="eggNOG" id="COG0425">
    <property type="taxonomic scope" value="Bacteria"/>
</dbReference>
<dbReference type="RefSeq" id="WP_014825330.1">
    <property type="nucleotide sequence ID" value="NC_018068.1"/>
</dbReference>
<dbReference type="AlphaFoldDB" id="I4D0J1"/>
<dbReference type="Proteomes" id="UP000002892">
    <property type="component" value="Chromosome"/>
</dbReference>
<dbReference type="STRING" id="646529.Desaci_0241"/>
<gene>
    <name evidence="1" type="ordered locus">Desaci_0241</name>
</gene>
<name>I4D0J1_DESAJ</name>
<dbReference type="SUPFAM" id="SSF75169">
    <property type="entry name" value="DsrEFH-like"/>
    <property type="match status" value="1"/>
</dbReference>
<dbReference type="Pfam" id="PF02635">
    <property type="entry name" value="DsrE"/>
    <property type="match status" value="1"/>
</dbReference>
<dbReference type="EMBL" id="CP003639">
    <property type="protein sequence ID" value="AFM39315.1"/>
    <property type="molecule type" value="Genomic_DNA"/>
</dbReference>
<organism evidence="1 2">
    <name type="scientific">Desulfosporosinus acidiphilus (strain DSM 22704 / JCM 16185 / SJ4)</name>
    <dbReference type="NCBI Taxonomy" id="646529"/>
    <lineage>
        <taxon>Bacteria</taxon>
        <taxon>Bacillati</taxon>
        <taxon>Bacillota</taxon>
        <taxon>Clostridia</taxon>
        <taxon>Eubacteriales</taxon>
        <taxon>Desulfitobacteriaceae</taxon>
        <taxon>Desulfosporosinus</taxon>
    </lineage>
</organism>
<dbReference type="InterPro" id="IPR027396">
    <property type="entry name" value="DsrEFH-like"/>
</dbReference>
<keyword evidence="2" id="KW-1185">Reference proteome</keyword>
<dbReference type="InterPro" id="IPR003787">
    <property type="entry name" value="Sulphur_relay_DsrE/F-like"/>
</dbReference>
<dbReference type="KEGG" id="dai:Desaci_0241"/>